<dbReference type="InterPro" id="IPR012292">
    <property type="entry name" value="Globin/Proto"/>
</dbReference>
<evidence type="ECO:0000313" key="2">
    <source>
        <dbReference type="Proteomes" id="UP000563094"/>
    </source>
</evidence>
<dbReference type="CDD" id="cd08916">
    <property type="entry name" value="TrHb3_P"/>
    <property type="match status" value="1"/>
</dbReference>
<reference evidence="1 2" key="1">
    <citation type="submission" date="2020-08" db="EMBL/GenBank/DDBJ databases">
        <title>Genomic Encyclopedia of Type Strains, Phase IV (KMG-IV): sequencing the most valuable type-strain genomes for metagenomic binning, comparative biology and taxonomic classification.</title>
        <authorList>
            <person name="Goeker M."/>
        </authorList>
    </citation>
    <scope>NUCLEOTIDE SEQUENCE [LARGE SCALE GENOMIC DNA]</scope>
    <source>
        <strain evidence="1 2">DSM 29854</strain>
    </source>
</reference>
<dbReference type="InterPro" id="IPR009050">
    <property type="entry name" value="Globin-like_sf"/>
</dbReference>
<comment type="caution">
    <text evidence="1">The sequence shown here is derived from an EMBL/GenBank/DDBJ whole genome shotgun (WGS) entry which is preliminary data.</text>
</comment>
<dbReference type="Gene3D" id="1.10.490.10">
    <property type="entry name" value="Globins"/>
    <property type="match status" value="1"/>
</dbReference>
<accession>A0A839GWU0</accession>
<dbReference type="GO" id="GO:0019825">
    <property type="term" value="F:oxygen binding"/>
    <property type="evidence" value="ECO:0007669"/>
    <property type="project" value="InterPro"/>
</dbReference>
<protein>
    <submittedName>
        <fullName evidence="1">Hemoglobin</fullName>
    </submittedName>
</protein>
<dbReference type="RefSeq" id="WP_182514176.1">
    <property type="nucleotide sequence ID" value="NZ_JACJIQ010000019.1"/>
</dbReference>
<sequence>MPTTSFPTTDIKTDADIALLVKVFEQKAQQHALATPGPVAEQEKQERLMFRYWRSVLLEAKPYLQHPLAPYAFLQIPAGHIGRWIHLFYETLEENFNGSLADIAKARASNLARLLHLPSLPHC</sequence>
<gene>
    <name evidence="1" type="ORF">FHS90_003951</name>
</gene>
<keyword evidence="2" id="KW-1185">Reference proteome</keyword>
<dbReference type="EMBL" id="JACJIQ010000019">
    <property type="protein sequence ID" value="MBA9079216.1"/>
    <property type="molecule type" value="Genomic_DNA"/>
</dbReference>
<dbReference type="SUPFAM" id="SSF46458">
    <property type="entry name" value="Globin-like"/>
    <property type="match status" value="1"/>
</dbReference>
<dbReference type="GO" id="GO:0020037">
    <property type="term" value="F:heme binding"/>
    <property type="evidence" value="ECO:0007669"/>
    <property type="project" value="InterPro"/>
</dbReference>
<proteinExistence type="predicted"/>
<dbReference type="Proteomes" id="UP000563094">
    <property type="component" value="Unassembled WGS sequence"/>
</dbReference>
<name>A0A839GWU0_9BACT</name>
<evidence type="ECO:0000313" key="1">
    <source>
        <dbReference type="EMBL" id="MBA9079216.1"/>
    </source>
</evidence>
<dbReference type="AlphaFoldDB" id="A0A839GWU0"/>
<organism evidence="1 2">
    <name type="scientific">Rufibacter quisquiliarum</name>
    <dbReference type="NCBI Taxonomy" id="1549639"/>
    <lineage>
        <taxon>Bacteria</taxon>
        <taxon>Pseudomonadati</taxon>
        <taxon>Bacteroidota</taxon>
        <taxon>Cytophagia</taxon>
        <taxon>Cytophagales</taxon>
        <taxon>Hymenobacteraceae</taxon>
        <taxon>Rufibacter</taxon>
    </lineage>
</organism>